<protein>
    <submittedName>
        <fullName evidence="1">Uncharacterized protein</fullName>
    </submittedName>
</protein>
<dbReference type="EMBL" id="AP029263">
    <property type="protein sequence ID" value="BFF89667.1"/>
    <property type="molecule type" value="Genomic_DNA"/>
</dbReference>
<keyword evidence="2" id="KW-1185">Reference proteome</keyword>
<proteinExistence type="predicted"/>
<evidence type="ECO:0000313" key="2">
    <source>
        <dbReference type="Proteomes" id="UP001500889"/>
    </source>
</evidence>
<accession>A0AAU9F732</accession>
<reference evidence="1 2" key="1">
    <citation type="submission" date="2024-02" db="EMBL/GenBank/DDBJ databases">
        <title>A chromosome-level genome assembly of Drosophila madeirensis, a fruit fly species endemic to Madeira island.</title>
        <authorList>
            <person name="Tomihara K."/>
            <person name="Llopart A."/>
            <person name="Yamamoto D."/>
        </authorList>
    </citation>
    <scope>NUCLEOTIDE SEQUENCE [LARGE SCALE GENOMIC DNA]</scope>
    <source>
        <strain evidence="1 2">RF1</strain>
    </source>
</reference>
<dbReference type="AlphaFoldDB" id="A0AAU9F732"/>
<organism evidence="1 2">
    <name type="scientific">Drosophila madeirensis</name>
    <name type="common">Fruit fly</name>
    <dbReference type="NCBI Taxonomy" id="30013"/>
    <lineage>
        <taxon>Eukaryota</taxon>
        <taxon>Metazoa</taxon>
        <taxon>Ecdysozoa</taxon>
        <taxon>Arthropoda</taxon>
        <taxon>Hexapoda</taxon>
        <taxon>Insecta</taxon>
        <taxon>Pterygota</taxon>
        <taxon>Neoptera</taxon>
        <taxon>Endopterygota</taxon>
        <taxon>Diptera</taxon>
        <taxon>Brachycera</taxon>
        <taxon>Muscomorpha</taxon>
        <taxon>Ephydroidea</taxon>
        <taxon>Drosophilidae</taxon>
        <taxon>Drosophila</taxon>
        <taxon>Sophophora</taxon>
    </lineage>
</organism>
<gene>
    <name evidence="1" type="ORF">DMAD_08372</name>
</gene>
<sequence length="248" mass="27342">MGYYLRNQWTLQGLSDPEDVAEPVVELMIGSEGAIDPENEEQHGLEVAGEGSVEEIIYEFNYETNWNEVTLEDMIERGYSISVPLLWPNNPAGSSDIVGAGCVPLRLTIDRSPEGRLQEECYVFHFPATARHLLTEVGVEPTEESVLDVSYGLSRAVNVRSPTSLTECPSRGPLVVGVVGDRTAGALIGFGVGQLHPNPIIDENGDYTGLEWHPEVRGFSLEDDDESRRIVTEFIADAVIRLDDQNIQ</sequence>
<evidence type="ECO:0000313" key="1">
    <source>
        <dbReference type="EMBL" id="BFF89667.1"/>
    </source>
</evidence>
<dbReference type="Proteomes" id="UP001500889">
    <property type="component" value="Chromosome O"/>
</dbReference>
<name>A0AAU9F732_DROMD</name>